<sequence length="81" mass="8893">MHIALLKNNTDDPTGDLRSGRPTGYHSGGFQAIKGNRVLTRAGIIHCSYITISRRLGLTILCNADTWPATRSQREAKPSPF</sequence>
<dbReference type="Proteomes" id="UP001220256">
    <property type="component" value="Unassembled WGS sequence"/>
</dbReference>
<comment type="caution">
    <text evidence="2">The sequence shown here is derived from an EMBL/GenBank/DDBJ whole genome shotgun (WGS) entry which is preliminary data.</text>
</comment>
<proteinExistence type="predicted"/>
<evidence type="ECO:0000313" key="3">
    <source>
        <dbReference type="Proteomes" id="UP001220256"/>
    </source>
</evidence>
<dbReference type="EMBL" id="JAPVEB010000004">
    <property type="protein sequence ID" value="KAJ5264546.1"/>
    <property type="molecule type" value="Genomic_DNA"/>
</dbReference>
<reference evidence="2 3" key="1">
    <citation type="journal article" date="2023" name="IMA Fungus">
        <title>Comparative genomic study of the Penicillium genus elucidates a diverse pangenome and 15 lateral gene transfer events.</title>
        <authorList>
            <person name="Petersen C."/>
            <person name="Sorensen T."/>
            <person name="Nielsen M.R."/>
            <person name="Sondergaard T.E."/>
            <person name="Sorensen J.L."/>
            <person name="Fitzpatrick D.A."/>
            <person name="Frisvad J.C."/>
            <person name="Nielsen K.L."/>
        </authorList>
    </citation>
    <scope>NUCLEOTIDE SEQUENCE [LARGE SCALE GENOMIC DNA]</scope>
    <source>
        <strain evidence="2 3">IBT 3361</strain>
    </source>
</reference>
<protein>
    <submittedName>
        <fullName evidence="2">Uncharacterized protein</fullName>
    </submittedName>
</protein>
<accession>A0ABQ8WD27</accession>
<evidence type="ECO:0000313" key="2">
    <source>
        <dbReference type="EMBL" id="KAJ5264546.1"/>
    </source>
</evidence>
<keyword evidence="3" id="KW-1185">Reference proteome</keyword>
<gene>
    <name evidence="2" type="ORF">N7505_007339</name>
</gene>
<evidence type="ECO:0000256" key="1">
    <source>
        <dbReference type="SAM" id="MobiDB-lite"/>
    </source>
</evidence>
<name>A0ABQ8WD27_PENCH</name>
<feature type="region of interest" description="Disordered" evidence="1">
    <location>
        <begin position="1"/>
        <end position="28"/>
    </location>
</feature>
<organism evidence="2 3">
    <name type="scientific">Penicillium chrysogenum</name>
    <name type="common">Penicillium notatum</name>
    <dbReference type="NCBI Taxonomy" id="5076"/>
    <lineage>
        <taxon>Eukaryota</taxon>
        <taxon>Fungi</taxon>
        <taxon>Dikarya</taxon>
        <taxon>Ascomycota</taxon>
        <taxon>Pezizomycotina</taxon>
        <taxon>Eurotiomycetes</taxon>
        <taxon>Eurotiomycetidae</taxon>
        <taxon>Eurotiales</taxon>
        <taxon>Aspergillaceae</taxon>
        <taxon>Penicillium</taxon>
        <taxon>Penicillium chrysogenum species complex</taxon>
    </lineage>
</organism>